<keyword evidence="1" id="KW-0378">Hydrolase</keyword>
<dbReference type="CDD" id="cd01839">
    <property type="entry name" value="SGNH_arylesterase_like"/>
    <property type="match status" value="1"/>
</dbReference>
<dbReference type="AlphaFoldDB" id="A0A402CV41"/>
<accession>A0A402CV41</accession>
<keyword evidence="2" id="KW-1185">Reference proteome</keyword>
<dbReference type="GO" id="GO:0016787">
    <property type="term" value="F:hydrolase activity"/>
    <property type="evidence" value="ECO:0007669"/>
    <property type="project" value="UniProtKB-KW"/>
</dbReference>
<reference evidence="1 2" key="1">
    <citation type="journal article" date="2019" name="Int. J. Syst. Evol. Microbiol.">
        <title>Capsulimonas corticalis gen. nov., sp. nov., an aerobic capsulated bacterium, of a novel bacterial order, Capsulimonadales ord. nov., of the class Armatimonadia of the phylum Armatimonadetes.</title>
        <authorList>
            <person name="Li J."/>
            <person name="Kudo C."/>
            <person name="Tonouchi A."/>
        </authorList>
    </citation>
    <scope>NUCLEOTIDE SEQUENCE [LARGE SCALE GENOMIC DNA]</scope>
    <source>
        <strain evidence="1 2">AX-7</strain>
    </source>
</reference>
<evidence type="ECO:0000313" key="1">
    <source>
        <dbReference type="EMBL" id="BDI30278.1"/>
    </source>
</evidence>
<gene>
    <name evidence="1" type="ORF">CCAX7_23290</name>
</gene>
<protein>
    <submittedName>
        <fullName evidence="1">Hydrolase</fullName>
    </submittedName>
</protein>
<dbReference type="KEGG" id="ccot:CCAX7_23290"/>
<name>A0A402CV41_9BACT</name>
<dbReference type="InterPro" id="IPR036514">
    <property type="entry name" value="SGNH_hydro_sf"/>
</dbReference>
<dbReference type="InterPro" id="IPR013830">
    <property type="entry name" value="SGNH_hydro"/>
</dbReference>
<evidence type="ECO:0000313" key="2">
    <source>
        <dbReference type="Proteomes" id="UP000287394"/>
    </source>
</evidence>
<dbReference type="RefSeq" id="WP_218025574.1">
    <property type="nucleotide sequence ID" value="NZ_AP025739.1"/>
</dbReference>
<dbReference type="Pfam" id="PF13472">
    <property type="entry name" value="Lipase_GDSL_2"/>
    <property type="match status" value="1"/>
</dbReference>
<dbReference type="Gene3D" id="3.40.50.1110">
    <property type="entry name" value="SGNH hydrolase"/>
    <property type="match status" value="1"/>
</dbReference>
<organism evidence="1 2">
    <name type="scientific">Capsulimonas corticalis</name>
    <dbReference type="NCBI Taxonomy" id="2219043"/>
    <lineage>
        <taxon>Bacteria</taxon>
        <taxon>Bacillati</taxon>
        <taxon>Armatimonadota</taxon>
        <taxon>Armatimonadia</taxon>
        <taxon>Capsulimonadales</taxon>
        <taxon>Capsulimonadaceae</taxon>
        <taxon>Capsulimonas</taxon>
    </lineage>
</organism>
<dbReference type="Proteomes" id="UP000287394">
    <property type="component" value="Chromosome"/>
</dbReference>
<dbReference type="SUPFAM" id="SSF52266">
    <property type="entry name" value="SGNH hydrolase"/>
    <property type="match status" value="1"/>
</dbReference>
<proteinExistence type="predicted"/>
<sequence length="218" mass="23545">MMQPKTILCYGDSNTWGWNPVGADLFVPDRFPSNVRWTGVLQAALGVGYTVLEEGLSGRTTVFEDPVFGYKNGKEQLIPCLETHRPLDLVIILLGTNDLKKMYGVSPMEIAFGAGALVDMARHSRVGPAGRAPRVLLIAPPPPGKLTGFAEMFEGAEDKAARFGECYAQVAVMYGCAFLNAGEIVVSSDLDGLHWEASEHEKFGQALAGQVRDILSGE</sequence>
<dbReference type="EMBL" id="AP025739">
    <property type="protein sequence ID" value="BDI30278.1"/>
    <property type="molecule type" value="Genomic_DNA"/>
</dbReference>